<protein>
    <recommendedName>
        <fullName evidence="4">DUF4371 domain-containing protein</fullName>
    </recommendedName>
</protein>
<dbReference type="PANTHER" id="PTHR37162">
    <property type="entry name" value="HAT FAMILY DIMERISATION DOMAINCONTAINING PROTEIN-RELATED"/>
    <property type="match status" value="1"/>
</dbReference>
<evidence type="ECO:0008006" key="4">
    <source>
        <dbReference type="Google" id="ProtNLM"/>
    </source>
</evidence>
<dbReference type="AlphaFoldDB" id="A0AAV8VIP3"/>
<organism evidence="2 3">
    <name type="scientific">Exocentrus adspersus</name>
    <dbReference type="NCBI Taxonomy" id="1586481"/>
    <lineage>
        <taxon>Eukaryota</taxon>
        <taxon>Metazoa</taxon>
        <taxon>Ecdysozoa</taxon>
        <taxon>Arthropoda</taxon>
        <taxon>Hexapoda</taxon>
        <taxon>Insecta</taxon>
        <taxon>Pterygota</taxon>
        <taxon>Neoptera</taxon>
        <taxon>Endopterygota</taxon>
        <taxon>Coleoptera</taxon>
        <taxon>Polyphaga</taxon>
        <taxon>Cucujiformia</taxon>
        <taxon>Chrysomeloidea</taxon>
        <taxon>Cerambycidae</taxon>
        <taxon>Lamiinae</taxon>
        <taxon>Acanthocinini</taxon>
        <taxon>Exocentrus</taxon>
    </lineage>
</organism>
<dbReference type="Proteomes" id="UP001159042">
    <property type="component" value="Unassembled WGS sequence"/>
</dbReference>
<keyword evidence="3" id="KW-1185">Reference proteome</keyword>
<evidence type="ECO:0000313" key="3">
    <source>
        <dbReference type="Proteomes" id="UP001159042"/>
    </source>
</evidence>
<dbReference type="EMBL" id="JANEYG010000082">
    <property type="protein sequence ID" value="KAJ8914025.1"/>
    <property type="molecule type" value="Genomic_DNA"/>
</dbReference>
<name>A0AAV8VIP3_9CUCU</name>
<gene>
    <name evidence="2" type="ORF">NQ315_012049</name>
</gene>
<accession>A0AAV8VIP3</accession>
<feature type="region of interest" description="Disordered" evidence="1">
    <location>
        <begin position="1"/>
        <end position="26"/>
    </location>
</feature>
<dbReference type="SUPFAM" id="SSF53098">
    <property type="entry name" value="Ribonuclease H-like"/>
    <property type="match status" value="1"/>
</dbReference>
<sequence>MQSSQSTSSSDEGPEEAISASDQLPNRLDVRHQQKNTNISELIGKINLIGFSLPLNLKKHVARSAMKTDVATHSRAYLLDSQVAAAKIRIAGFLAEHNISFLSSDYLVPLIKDIVPDSEVVKGMELKRTKVTSICNNVFGELHKEELAEILEKKNKFSLLIDEATDILTTKSLCIVVRFFSPQEAKIVSKFWDLRLVSQDNPTTIDISKPSTSKSHEVNVYAATAERCNTMMGAHTSVSARIKQDFPEAIIPKCICHSLHLVASEACKKLPRRCEDLARDIHNFFKSSDKRRTEYLEFQAFCKVEPHRILRPSQTRWLSLLDVVKKINQTDLAQNSILYTEGLKCTI</sequence>
<reference evidence="2 3" key="1">
    <citation type="journal article" date="2023" name="Insect Mol. Biol.">
        <title>Genome sequencing provides insights into the evolution of gene families encoding plant cell wall-degrading enzymes in longhorned beetles.</title>
        <authorList>
            <person name="Shin N.R."/>
            <person name="Okamura Y."/>
            <person name="Kirsch R."/>
            <person name="Pauchet Y."/>
        </authorList>
    </citation>
    <scope>NUCLEOTIDE SEQUENCE [LARGE SCALE GENOMIC DNA]</scope>
    <source>
        <strain evidence="2">EAD_L_NR</strain>
    </source>
</reference>
<feature type="compositionally biased region" description="Low complexity" evidence="1">
    <location>
        <begin position="1"/>
        <end position="10"/>
    </location>
</feature>
<dbReference type="PANTHER" id="PTHR37162:SF1">
    <property type="entry name" value="BED-TYPE DOMAIN-CONTAINING PROTEIN"/>
    <property type="match status" value="1"/>
</dbReference>
<comment type="caution">
    <text evidence="2">The sequence shown here is derived from an EMBL/GenBank/DDBJ whole genome shotgun (WGS) entry which is preliminary data.</text>
</comment>
<evidence type="ECO:0000256" key="1">
    <source>
        <dbReference type="SAM" id="MobiDB-lite"/>
    </source>
</evidence>
<dbReference type="InterPro" id="IPR012337">
    <property type="entry name" value="RNaseH-like_sf"/>
</dbReference>
<evidence type="ECO:0000313" key="2">
    <source>
        <dbReference type="EMBL" id="KAJ8914025.1"/>
    </source>
</evidence>
<proteinExistence type="predicted"/>